<sequence length="234" mass="24987">MTSEAVMAFLQWVDLIGVLFNAMLGAVIARGARMDIIAFLVLGIMTGLGGGMIRDTLLQVGPPVALTDWRYLTTALCGCGIVALIHVPKRWWDRIWPPIDAVAVGAWAATGTMKTLEHGFGVLPALMLGTITAVGGGFVRDVVLRRIPGILGGNTLYAVPAILASGVAVVFHHFGMTVIGSVAAIVVGASTILLARWKGLVLPVAHEDVTLNAALRKAMRRSKDSWRPRFRRDA</sequence>
<dbReference type="RefSeq" id="WP_219083499.1">
    <property type="nucleotide sequence ID" value="NZ_CP079216.1"/>
</dbReference>
<feature type="transmembrane region" description="Helical" evidence="7">
    <location>
        <begin position="36"/>
        <end position="57"/>
    </location>
</feature>
<feature type="transmembrane region" description="Helical" evidence="7">
    <location>
        <begin position="6"/>
        <end position="29"/>
    </location>
</feature>
<evidence type="ECO:0000256" key="2">
    <source>
        <dbReference type="ARBA" id="ARBA00008193"/>
    </source>
</evidence>
<gene>
    <name evidence="9" type="ORF">KDB89_03600</name>
</gene>
<evidence type="ECO:0000259" key="8">
    <source>
        <dbReference type="Pfam" id="PF03458"/>
    </source>
</evidence>
<keyword evidence="4 7" id="KW-0812">Transmembrane</keyword>
<evidence type="ECO:0000256" key="4">
    <source>
        <dbReference type="ARBA" id="ARBA00022692"/>
    </source>
</evidence>
<dbReference type="InterPro" id="IPR005115">
    <property type="entry name" value="Gly_transporter"/>
</dbReference>
<evidence type="ECO:0000256" key="3">
    <source>
        <dbReference type="ARBA" id="ARBA00022475"/>
    </source>
</evidence>
<proteinExistence type="inferred from homology"/>
<keyword evidence="10" id="KW-1185">Reference proteome</keyword>
<dbReference type="Pfam" id="PF03458">
    <property type="entry name" value="Gly_transporter"/>
    <property type="match status" value="2"/>
</dbReference>
<protein>
    <submittedName>
        <fullName evidence="9">Trimeric intracellular cation channel family protein</fullName>
    </submittedName>
</protein>
<evidence type="ECO:0000256" key="6">
    <source>
        <dbReference type="ARBA" id="ARBA00023136"/>
    </source>
</evidence>
<feature type="domain" description="Glycine transporter" evidence="8">
    <location>
        <begin position="99"/>
        <end position="173"/>
    </location>
</feature>
<dbReference type="Proteomes" id="UP000824504">
    <property type="component" value="Chromosome"/>
</dbReference>
<keyword evidence="5 7" id="KW-1133">Transmembrane helix</keyword>
<evidence type="ECO:0000256" key="7">
    <source>
        <dbReference type="SAM" id="Phobius"/>
    </source>
</evidence>
<evidence type="ECO:0000313" key="9">
    <source>
        <dbReference type="EMBL" id="QXT63571.1"/>
    </source>
</evidence>
<feature type="transmembrane region" description="Helical" evidence="7">
    <location>
        <begin position="177"/>
        <end position="195"/>
    </location>
</feature>
<feature type="transmembrane region" description="Helical" evidence="7">
    <location>
        <begin position="119"/>
        <end position="139"/>
    </location>
</feature>
<evidence type="ECO:0000313" key="10">
    <source>
        <dbReference type="Proteomes" id="UP000824504"/>
    </source>
</evidence>
<dbReference type="PANTHER" id="PTHR30506">
    <property type="entry name" value="INNER MEMBRANE PROTEIN"/>
    <property type="match status" value="1"/>
</dbReference>
<name>A0ABX8SJM5_9ACTN</name>
<evidence type="ECO:0000256" key="5">
    <source>
        <dbReference type="ARBA" id="ARBA00022989"/>
    </source>
</evidence>
<organism evidence="9 10">
    <name type="scientific">Tessaracoccus palaemonis</name>
    <dbReference type="NCBI Taxonomy" id="2829499"/>
    <lineage>
        <taxon>Bacteria</taxon>
        <taxon>Bacillati</taxon>
        <taxon>Actinomycetota</taxon>
        <taxon>Actinomycetes</taxon>
        <taxon>Propionibacteriales</taxon>
        <taxon>Propionibacteriaceae</taxon>
        <taxon>Tessaracoccus</taxon>
    </lineage>
</organism>
<keyword evidence="3" id="KW-1003">Cell membrane</keyword>
<dbReference type="EMBL" id="CP079216">
    <property type="protein sequence ID" value="QXT63571.1"/>
    <property type="molecule type" value="Genomic_DNA"/>
</dbReference>
<keyword evidence="6 7" id="KW-0472">Membrane</keyword>
<dbReference type="PANTHER" id="PTHR30506:SF3">
    <property type="entry name" value="UPF0126 INNER MEMBRANE PROTEIN YADS-RELATED"/>
    <property type="match status" value="1"/>
</dbReference>
<evidence type="ECO:0000256" key="1">
    <source>
        <dbReference type="ARBA" id="ARBA00004651"/>
    </source>
</evidence>
<comment type="similarity">
    <text evidence="2">Belongs to the UPF0126 family.</text>
</comment>
<feature type="domain" description="Glycine transporter" evidence="8">
    <location>
        <begin position="12"/>
        <end position="86"/>
    </location>
</feature>
<feature type="transmembrane region" description="Helical" evidence="7">
    <location>
        <begin position="69"/>
        <end position="88"/>
    </location>
</feature>
<accession>A0ABX8SJM5</accession>
<reference evidence="9 10" key="1">
    <citation type="submission" date="2021-07" db="EMBL/GenBank/DDBJ databases">
        <title>complete genome sequencing of Tessaracoccus sp.J1M15.</title>
        <authorList>
            <person name="Bae J.-W."/>
            <person name="Kim D.-y."/>
        </authorList>
    </citation>
    <scope>NUCLEOTIDE SEQUENCE [LARGE SCALE GENOMIC DNA]</scope>
    <source>
        <strain evidence="9 10">J1M15</strain>
    </source>
</reference>
<feature type="transmembrane region" description="Helical" evidence="7">
    <location>
        <begin position="151"/>
        <end position="171"/>
    </location>
</feature>
<comment type="subcellular location">
    <subcellularLocation>
        <location evidence="1">Cell membrane</location>
        <topology evidence="1">Multi-pass membrane protein</topology>
    </subcellularLocation>
</comment>